<feature type="domain" description="Rhodopsin" evidence="8">
    <location>
        <begin position="55"/>
        <end position="291"/>
    </location>
</feature>
<dbReference type="AlphaFoldDB" id="A0A135S3F7"/>
<feature type="transmembrane region" description="Helical" evidence="7">
    <location>
        <begin position="71"/>
        <end position="90"/>
    </location>
</feature>
<organism evidence="9 10">
    <name type="scientific">Colletotrichum salicis</name>
    <dbReference type="NCBI Taxonomy" id="1209931"/>
    <lineage>
        <taxon>Eukaryota</taxon>
        <taxon>Fungi</taxon>
        <taxon>Dikarya</taxon>
        <taxon>Ascomycota</taxon>
        <taxon>Pezizomycotina</taxon>
        <taxon>Sordariomycetes</taxon>
        <taxon>Hypocreomycetidae</taxon>
        <taxon>Glomerellales</taxon>
        <taxon>Glomerellaceae</taxon>
        <taxon>Colletotrichum</taxon>
        <taxon>Colletotrichum acutatum species complex</taxon>
    </lineage>
</organism>
<dbReference type="EMBL" id="JFFI01002554">
    <property type="protein sequence ID" value="KXH30466.1"/>
    <property type="molecule type" value="Genomic_DNA"/>
</dbReference>
<evidence type="ECO:0000256" key="7">
    <source>
        <dbReference type="SAM" id="Phobius"/>
    </source>
</evidence>
<evidence type="ECO:0000256" key="6">
    <source>
        <dbReference type="SAM" id="MobiDB-lite"/>
    </source>
</evidence>
<name>A0A135S3F7_9PEZI</name>
<evidence type="ECO:0000256" key="4">
    <source>
        <dbReference type="ARBA" id="ARBA00023136"/>
    </source>
</evidence>
<evidence type="ECO:0000313" key="10">
    <source>
        <dbReference type="Proteomes" id="UP000070121"/>
    </source>
</evidence>
<feature type="transmembrane region" description="Helical" evidence="7">
    <location>
        <begin position="267"/>
        <end position="286"/>
    </location>
</feature>
<keyword evidence="2 7" id="KW-0812">Transmembrane</keyword>
<feature type="transmembrane region" description="Helical" evidence="7">
    <location>
        <begin position="115"/>
        <end position="137"/>
    </location>
</feature>
<keyword evidence="10" id="KW-1185">Reference proteome</keyword>
<feature type="transmembrane region" description="Helical" evidence="7">
    <location>
        <begin position="191"/>
        <end position="216"/>
    </location>
</feature>
<reference evidence="9 10" key="1">
    <citation type="submission" date="2014-02" db="EMBL/GenBank/DDBJ databases">
        <title>The genome sequence of Colletotrichum salicis CBS 607.94.</title>
        <authorList>
            <person name="Baroncelli R."/>
            <person name="Thon M.R."/>
        </authorList>
    </citation>
    <scope>NUCLEOTIDE SEQUENCE [LARGE SCALE GENOMIC DNA]</scope>
    <source>
        <strain evidence="9 10">CBS 607.94</strain>
    </source>
</reference>
<comment type="caution">
    <text evidence="9">The sequence shown here is derived from an EMBL/GenBank/DDBJ whole genome shotgun (WGS) entry which is preliminary data.</text>
</comment>
<dbReference type="Proteomes" id="UP000070121">
    <property type="component" value="Unassembled WGS sequence"/>
</dbReference>
<protein>
    <recommendedName>
        <fullName evidence="8">Rhodopsin domain-containing protein</fullName>
    </recommendedName>
</protein>
<dbReference type="InterPro" id="IPR052337">
    <property type="entry name" value="SAT4-like"/>
</dbReference>
<feature type="region of interest" description="Disordered" evidence="6">
    <location>
        <begin position="350"/>
        <end position="401"/>
    </location>
</feature>
<dbReference type="GO" id="GO:0016020">
    <property type="term" value="C:membrane"/>
    <property type="evidence" value="ECO:0007669"/>
    <property type="project" value="UniProtKB-SubCell"/>
</dbReference>
<feature type="transmembrane region" description="Helical" evidence="7">
    <location>
        <begin position="228"/>
        <end position="247"/>
    </location>
</feature>
<evidence type="ECO:0000256" key="5">
    <source>
        <dbReference type="ARBA" id="ARBA00038359"/>
    </source>
</evidence>
<dbReference type="Pfam" id="PF20684">
    <property type="entry name" value="Fung_rhodopsin"/>
    <property type="match status" value="1"/>
</dbReference>
<keyword evidence="4 7" id="KW-0472">Membrane</keyword>
<proteinExistence type="inferred from homology"/>
<feature type="transmembrane region" description="Helical" evidence="7">
    <location>
        <begin position="149"/>
        <end position="179"/>
    </location>
</feature>
<evidence type="ECO:0000256" key="2">
    <source>
        <dbReference type="ARBA" id="ARBA00022692"/>
    </source>
</evidence>
<feature type="transmembrane region" description="Helical" evidence="7">
    <location>
        <begin position="38"/>
        <end position="59"/>
    </location>
</feature>
<evidence type="ECO:0000256" key="1">
    <source>
        <dbReference type="ARBA" id="ARBA00004141"/>
    </source>
</evidence>
<dbReference type="PANTHER" id="PTHR33048:SF47">
    <property type="entry name" value="INTEGRAL MEMBRANE PROTEIN-RELATED"/>
    <property type="match status" value="1"/>
</dbReference>
<dbReference type="PANTHER" id="PTHR33048">
    <property type="entry name" value="PTH11-LIKE INTEGRAL MEMBRANE PROTEIN (AFU_ORTHOLOGUE AFUA_5G11245)"/>
    <property type="match status" value="1"/>
</dbReference>
<keyword evidence="3 7" id="KW-1133">Transmembrane helix</keyword>
<accession>A0A135S3F7</accession>
<comment type="similarity">
    <text evidence="5">Belongs to the SAT4 family.</text>
</comment>
<comment type="subcellular location">
    <subcellularLocation>
        <location evidence="1">Membrane</location>
        <topology evidence="1">Multi-pass membrane protein</topology>
    </subcellularLocation>
</comment>
<dbReference type="InterPro" id="IPR049326">
    <property type="entry name" value="Rhodopsin_dom_fungi"/>
</dbReference>
<evidence type="ECO:0000259" key="8">
    <source>
        <dbReference type="Pfam" id="PF20684"/>
    </source>
</evidence>
<evidence type="ECO:0000313" key="9">
    <source>
        <dbReference type="EMBL" id="KXH30466.1"/>
    </source>
</evidence>
<dbReference type="OrthoDB" id="3648173at2759"/>
<feature type="compositionally biased region" description="Basic and acidic residues" evidence="6">
    <location>
        <begin position="376"/>
        <end position="390"/>
    </location>
</feature>
<gene>
    <name evidence="9" type="ORF">CSAL01_00694</name>
</gene>
<sequence>MAADALVRNLNAIQETQQQASVSTIDHALDGQSRFGEIVAILAVGSVLSTAAVSLRVYTRVKMLRTFGLDDSVMVVAQMFLIGSAVAIGLESKWGLGFHSWVPPPEDYVPYMKSFYSSIIVYNIATCLVKVSILLQYRRIFAIDIMQKLTLSGLAFMISWTVMLSFLLPMMCLPVAAFWDPTIDGRCIDFLAIWYTMAGVNLVADFAIFSMPIPVINSLQLPRKQKRMLLVIFCLGFLTCIISALRIRTLRVAADTKDPYWDNVDAATWSFLEVAIGILAACLPTLRPIFVTLLPRLFNASSLQFRSSGRPSKYGNPYAQASEGNNRASFMRGLGIHCPLSSAEGLNRQDGVELSGQESETSAEYTVSVSTGAPESLDKMSRVKSKRDSVMDGQHVRGHIRTTTVVTQEVTFEKPSSAKSEPEQE</sequence>
<evidence type="ECO:0000256" key="3">
    <source>
        <dbReference type="ARBA" id="ARBA00022989"/>
    </source>
</evidence>
<feature type="compositionally biased region" description="Polar residues" evidence="6">
    <location>
        <begin position="356"/>
        <end position="373"/>
    </location>
</feature>